<accession>A0A923HT24</accession>
<keyword evidence="4" id="KW-0472">Membrane</keyword>
<proteinExistence type="predicted"/>
<dbReference type="InterPro" id="IPR058625">
    <property type="entry name" value="MdtA-like_BSH"/>
</dbReference>
<feature type="domain" description="Multidrug resistance protein MdtA-like barrel-sandwich hybrid" evidence="5">
    <location>
        <begin position="76"/>
        <end position="259"/>
    </location>
</feature>
<dbReference type="PANTHER" id="PTHR32347">
    <property type="entry name" value="EFFLUX SYSTEM COMPONENT YKNX-RELATED"/>
    <property type="match status" value="1"/>
</dbReference>
<name>A0A923HT24_9BURK</name>
<evidence type="ECO:0000256" key="1">
    <source>
        <dbReference type="ARBA" id="ARBA00004196"/>
    </source>
</evidence>
<evidence type="ECO:0000256" key="3">
    <source>
        <dbReference type="SAM" id="Coils"/>
    </source>
</evidence>
<keyword evidence="7" id="KW-1185">Reference proteome</keyword>
<evidence type="ECO:0000259" key="5">
    <source>
        <dbReference type="Pfam" id="PF25917"/>
    </source>
</evidence>
<dbReference type="RefSeq" id="WP_186914867.1">
    <property type="nucleotide sequence ID" value="NZ_JACOFZ010000001.1"/>
</dbReference>
<protein>
    <submittedName>
        <fullName evidence="6">HlyD family efflux transporter periplasmic adaptor subunit</fullName>
    </submittedName>
</protein>
<reference evidence="6" key="1">
    <citation type="submission" date="2020-08" db="EMBL/GenBank/DDBJ databases">
        <title>Novel species isolated from subtropical streams in China.</title>
        <authorList>
            <person name="Lu H."/>
        </authorList>
    </citation>
    <scope>NUCLEOTIDE SEQUENCE</scope>
    <source>
        <strain evidence="6">LX22W</strain>
    </source>
</reference>
<feature type="coiled-coil region" evidence="3">
    <location>
        <begin position="113"/>
        <end position="151"/>
    </location>
</feature>
<keyword evidence="4" id="KW-1133">Transmembrane helix</keyword>
<sequence length="416" mass="46300">MDKEISQTVIQQRRRKQWMVAGAVLLVICGASWGLNRVATQSAALSDLRISEVRIGQVDNTINASGIVIPVREEQIPSPVQTRVRKIIAKAGQTVKAGELLMELDDQTVRVAIDNLREQISQQDIRVQTLSNELDAQLKRIASEIELLELDLQSNKVKLARFQKLGANGITSQVDLQAAELAVKRNEVQLRQHRESLVDTRKTTSSNIESARLQRSIFQKQMELQQSLLAQTQVKAPFDGLLTWALTDEGSSVNTGQMIAKVSELRNFRVEASVSDFYARYLNPGQSVRVEYSGQMIKGEVQTILPEIQNGTVKLLVSLAEPNHPALRHKLRVETNIVTDQKDKTMVVDMGPAINGKGRQDVYVLEDGRAVKRNVEFGLNDGKHAEVLSGAGLRAGDKLIVSDVSKFKHLDSFRVR</sequence>
<feature type="transmembrane region" description="Helical" evidence="4">
    <location>
        <begin position="18"/>
        <end position="35"/>
    </location>
</feature>
<dbReference type="Pfam" id="PF25917">
    <property type="entry name" value="BSH_RND"/>
    <property type="match status" value="1"/>
</dbReference>
<evidence type="ECO:0000256" key="2">
    <source>
        <dbReference type="ARBA" id="ARBA00023054"/>
    </source>
</evidence>
<keyword evidence="4" id="KW-0812">Transmembrane</keyword>
<dbReference type="EMBL" id="JACOFZ010000001">
    <property type="protein sequence ID" value="MBC3880644.1"/>
    <property type="molecule type" value="Genomic_DNA"/>
</dbReference>
<dbReference type="AlphaFoldDB" id="A0A923HT24"/>
<comment type="caution">
    <text evidence="6">The sequence shown here is derived from an EMBL/GenBank/DDBJ whole genome shotgun (WGS) entry which is preliminary data.</text>
</comment>
<dbReference type="PANTHER" id="PTHR32347:SF14">
    <property type="entry name" value="EFFLUX SYSTEM COMPONENT YKNX-RELATED"/>
    <property type="match status" value="1"/>
</dbReference>
<dbReference type="Gene3D" id="2.40.50.100">
    <property type="match status" value="1"/>
</dbReference>
<dbReference type="Proteomes" id="UP000627446">
    <property type="component" value="Unassembled WGS sequence"/>
</dbReference>
<gene>
    <name evidence="6" type="ORF">H8K36_04610</name>
</gene>
<dbReference type="GO" id="GO:0030313">
    <property type="term" value="C:cell envelope"/>
    <property type="evidence" value="ECO:0007669"/>
    <property type="project" value="UniProtKB-SubCell"/>
</dbReference>
<comment type="subcellular location">
    <subcellularLocation>
        <location evidence="1">Cell envelope</location>
    </subcellularLocation>
</comment>
<dbReference type="Gene3D" id="2.40.30.170">
    <property type="match status" value="1"/>
</dbReference>
<dbReference type="Gene3D" id="1.10.287.470">
    <property type="entry name" value="Helix hairpin bin"/>
    <property type="match status" value="1"/>
</dbReference>
<evidence type="ECO:0000313" key="6">
    <source>
        <dbReference type="EMBL" id="MBC3880644.1"/>
    </source>
</evidence>
<organism evidence="6 7">
    <name type="scientific">Undibacterium nitidum</name>
    <dbReference type="NCBI Taxonomy" id="2762298"/>
    <lineage>
        <taxon>Bacteria</taxon>
        <taxon>Pseudomonadati</taxon>
        <taxon>Pseudomonadota</taxon>
        <taxon>Betaproteobacteria</taxon>
        <taxon>Burkholderiales</taxon>
        <taxon>Oxalobacteraceae</taxon>
        <taxon>Undibacterium</taxon>
    </lineage>
</organism>
<keyword evidence="2 3" id="KW-0175">Coiled coil</keyword>
<dbReference type="Gene3D" id="2.40.420.20">
    <property type="match status" value="1"/>
</dbReference>
<dbReference type="SUPFAM" id="SSF111369">
    <property type="entry name" value="HlyD-like secretion proteins"/>
    <property type="match status" value="1"/>
</dbReference>
<dbReference type="InterPro" id="IPR050465">
    <property type="entry name" value="UPF0194_transport"/>
</dbReference>
<evidence type="ECO:0000313" key="7">
    <source>
        <dbReference type="Proteomes" id="UP000627446"/>
    </source>
</evidence>
<evidence type="ECO:0000256" key="4">
    <source>
        <dbReference type="SAM" id="Phobius"/>
    </source>
</evidence>